<evidence type="ECO:0000313" key="2">
    <source>
        <dbReference type="EMBL" id="KEQ75262.1"/>
    </source>
</evidence>
<evidence type="ECO:0000256" key="1">
    <source>
        <dbReference type="SAM" id="MobiDB-lite"/>
    </source>
</evidence>
<keyword evidence="3" id="KW-1185">Reference proteome</keyword>
<accession>A0A074WZN8</accession>
<evidence type="ECO:0000313" key="3">
    <source>
        <dbReference type="Proteomes" id="UP000027730"/>
    </source>
</evidence>
<feature type="region of interest" description="Disordered" evidence="1">
    <location>
        <begin position="1"/>
        <end position="82"/>
    </location>
</feature>
<gene>
    <name evidence="2" type="ORF">M436DRAFT_79678</name>
</gene>
<dbReference type="HOGENOM" id="CLU_1239912_0_0_1"/>
<feature type="compositionally biased region" description="Polar residues" evidence="1">
    <location>
        <begin position="40"/>
        <end position="57"/>
    </location>
</feature>
<dbReference type="Proteomes" id="UP000027730">
    <property type="component" value="Unassembled WGS sequence"/>
</dbReference>
<reference evidence="2 3" key="1">
    <citation type="journal article" date="2014" name="BMC Genomics">
        <title>Genome sequencing of four Aureobasidium pullulans varieties: biotechnological potential, stress tolerance, and description of new species.</title>
        <authorList>
            <person name="Gostin Ar C."/>
            <person name="Ohm R.A."/>
            <person name="Kogej T."/>
            <person name="Sonjak S."/>
            <person name="Turk M."/>
            <person name="Zajc J."/>
            <person name="Zalar P."/>
            <person name="Grube M."/>
            <person name="Sun H."/>
            <person name="Han J."/>
            <person name="Sharma A."/>
            <person name="Chiniquy J."/>
            <person name="Ngan C.Y."/>
            <person name="Lipzen A."/>
            <person name="Barry K."/>
            <person name="Grigoriev I.V."/>
            <person name="Gunde-Cimerman N."/>
        </authorList>
    </citation>
    <scope>NUCLEOTIDE SEQUENCE [LARGE SCALE GENOMIC DNA]</scope>
    <source>
        <strain evidence="2 3">CBS 147.97</strain>
    </source>
</reference>
<dbReference type="AlphaFoldDB" id="A0A074WZN8"/>
<dbReference type="EMBL" id="KL584705">
    <property type="protein sequence ID" value="KEQ75262.1"/>
    <property type="molecule type" value="Genomic_DNA"/>
</dbReference>
<feature type="compositionally biased region" description="Basic and acidic residues" evidence="1">
    <location>
        <begin position="152"/>
        <end position="169"/>
    </location>
</feature>
<organism evidence="2 3">
    <name type="scientific">Aureobasidium namibiae CBS 147.97</name>
    <dbReference type="NCBI Taxonomy" id="1043004"/>
    <lineage>
        <taxon>Eukaryota</taxon>
        <taxon>Fungi</taxon>
        <taxon>Dikarya</taxon>
        <taxon>Ascomycota</taxon>
        <taxon>Pezizomycotina</taxon>
        <taxon>Dothideomycetes</taxon>
        <taxon>Dothideomycetidae</taxon>
        <taxon>Dothideales</taxon>
        <taxon>Saccotheciaceae</taxon>
        <taxon>Aureobasidium</taxon>
    </lineage>
</organism>
<protein>
    <submittedName>
        <fullName evidence="2">Uncharacterized protein</fullName>
    </submittedName>
</protein>
<sequence>MPPGNAFDDEEEASDANSAVPVANHQTSSVDNSPVEEDPSNGQRPSTHSGARNSNSSHNHEPQAKASAIAESVSTPATPDYEKTIREATTLLNRVLRLLYPRAGRPDHQATATGEVLITPDSPDEARSLLLQAIVLLENHSGQSPWWLVGPGRKDVQNTTKPEEHGEAKNRKLEADADKLELIILRMKVGDLEDEVYELRKQLRDADIAFDEERESGTWLHYS</sequence>
<feature type="region of interest" description="Disordered" evidence="1">
    <location>
        <begin position="148"/>
        <end position="169"/>
    </location>
</feature>
<proteinExistence type="predicted"/>
<name>A0A074WZN8_9PEZI</name>
<dbReference type="RefSeq" id="XP_013429831.1">
    <property type="nucleotide sequence ID" value="XM_013574377.1"/>
</dbReference>
<dbReference type="GeneID" id="25416476"/>